<gene>
    <name evidence="2" type="ORF">ENV30_00915</name>
</gene>
<dbReference type="AlphaFoldDB" id="A0A7V4DDR3"/>
<dbReference type="InterPro" id="IPR026870">
    <property type="entry name" value="Zinc_ribbon_dom"/>
</dbReference>
<accession>A0A7V4DDR3</accession>
<dbReference type="Pfam" id="PF13240">
    <property type="entry name" value="Zn_Ribbon_1"/>
    <property type="match status" value="1"/>
</dbReference>
<evidence type="ECO:0000313" key="2">
    <source>
        <dbReference type="EMBL" id="HGI29865.1"/>
    </source>
</evidence>
<protein>
    <submittedName>
        <fullName evidence="2">Zinc ribbon domain-containing protein</fullName>
    </submittedName>
</protein>
<organism evidence="2">
    <name type="scientific">Candidatus Caldatribacterium californiense</name>
    <dbReference type="NCBI Taxonomy" id="1454726"/>
    <lineage>
        <taxon>Bacteria</taxon>
        <taxon>Pseudomonadati</taxon>
        <taxon>Atribacterota</taxon>
        <taxon>Atribacteria</taxon>
        <taxon>Atribacterales</taxon>
        <taxon>Candidatus Caldatribacteriaceae</taxon>
        <taxon>Candidatus Caldatribacterium</taxon>
    </lineage>
</organism>
<sequence>MNFFGYLLVVGVLLLVGLLWGTRKRGTQVSVAEFWQEKEQEFGETRLLSSFARYIGGHPRFASATDGLLFLMSKSLWFENFEKGPNIFGFSPPFEKVVFRIPLHRIQGFEAVPEKDMVATEFGPRLFRFHRLSRMPLYLGVRYVDEWDKEHMLYFDSMVDVTTWQQELARAKASYVPEEEVHEAGVCPSCGKKVSPDFRLCPYCGRKLS</sequence>
<dbReference type="EMBL" id="DTFV01000017">
    <property type="protein sequence ID" value="HGI29865.1"/>
    <property type="molecule type" value="Genomic_DNA"/>
</dbReference>
<reference evidence="2" key="1">
    <citation type="journal article" date="2020" name="mSystems">
        <title>Genome- and Community-Level Interaction Insights into Carbon Utilization and Element Cycling Functions of Hydrothermarchaeota in Hydrothermal Sediment.</title>
        <authorList>
            <person name="Zhou Z."/>
            <person name="Liu Y."/>
            <person name="Xu W."/>
            <person name="Pan J."/>
            <person name="Luo Z.H."/>
            <person name="Li M."/>
        </authorList>
    </citation>
    <scope>NUCLEOTIDE SEQUENCE [LARGE SCALE GENOMIC DNA]</scope>
    <source>
        <strain evidence="2">SpSt-747</strain>
    </source>
</reference>
<feature type="domain" description="Zinc-ribbon" evidence="1">
    <location>
        <begin position="187"/>
        <end position="208"/>
    </location>
</feature>
<proteinExistence type="predicted"/>
<comment type="caution">
    <text evidence="2">The sequence shown here is derived from an EMBL/GenBank/DDBJ whole genome shotgun (WGS) entry which is preliminary data.</text>
</comment>
<name>A0A7V4DDR3_9BACT</name>
<evidence type="ECO:0000259" key="1">
    <source>
        <dbReference type="Pfam" id="PF13240"/>
    </source>
</evidence>